<dbReference type="InterPro" id="IPR051468">
    <property type="entry name" value="Fungal_SecMetab_SDRs"/>
</dbReference>
<dbReference type="EMBL" id="JAKELL010000004">
    <property type="protein sequence ID" value="KAH8999331.1"/>
    <property type="molecule type" value="Genomic_DNA"/>
</dbReference>
<name>A0AAD4LPX4_9AGAM</name>
<dbReference type="SUPFAM" id="SSF51735">
    <property type="entry name" value="NAD(P)-binding Rossmann-fold domains"/>
    <property type="match status" value="1"/>
</dbReference>
<dbReference type="PANTHER" id="PTHR43544:SF12">
    <property type="entry name" value="NAD(P)-BINDING ROSSMANN-FOLD SUPERFAMILY PROTEIN"/>
    <property type="match status" value="1"/>
</dbReference>
<evidence type="ECO:0008006" key="4">
    <source>
        <dbReference type="Google" id="ProtNLM"/>
    </source>
</evidence>
<organism evidence="2 3">
    <name type="scientific">Lactarius akahatsu</name>
    <dbReference type="NCBI Taxonomy" id="416441"/>
    <lineage>
        <taxon>Eukaryota</taxon>
        <taxon>Fungi</taxon>
        <taxon>Dikarya</taxon>
        <taxon>Basidiomycota</taxon>
        <taxon>Agaricomycotina</taxon>
        <taxon>Agaricomycetes</taxon>
        <taxon>Russulales</taxon>
        <taxon>Russulaceae</taxon>
        <taxon>Lactarius</taxon>
    </lineage>
</organism>
<evidence type="ECO:0000313" key="3">
    <source>
        <dbReference type="Proteomes" id="UP001201163"/>
    </source>
</evidence>
<dbReference type="InterPro" id="IPR002347">
    <property type="entry name" value="SDR_fam"/>
</dbReference>
<dbReference type="Pfam" id="PF00106">
    <property type="entry name" value="adh_short"/>
    <property type="match status" value="1"/>
</dbReference>
<dbReference type="CDD" id="cd05325">
    <property type="entry name" value="carb_red_sniffer_like_SDR_c"/>
    <property type="match status" value="1"/>
</dbReference>
<evidence type="ECO:0000313" key="2">
    <source>
        <dbReference type="EMBL" id="KAH8999331.1"/>
    </source>
</evidence>
<evidence type="ECO:0000256" key="1">
    <source>
        <dbReference type="ARBA" id="ARBA00006484"/>
    </source>
</evidence>
<protein>
    <recommendedName>
        <fullName evidence="4">C-factor</fullName>
    </recommendedName>
</protein>
<comment type="similarity">
    <text evidence="1">Belongs to the short-chain dehydrogenases/reductases (SDR) family.</text>
</comment>
<keyword evidence="3" id="KW-1185">Reference proteome</keyword>
<accession>A0AAD4LPX4</accession>
<dbReference type="AlphaFoldDB" id="A0AAD4LPX4"/>
<dbReference type="GO" id="GO:0016491">
    <property type="term" value="F:oxidoreductase activity"/>
    <property type="evidence" value="ECO:0007669"/>
    <property type="project" value="TreeGrafter"/>
</dbReference>
<reference evidence="2" key="1">
    <citation type="submission" date="2022-01" db="EMBL/GenBank/DDBJ databases">
        <title>Comparative genomics reveals a dynamic genome evolution in the ectomycorrhizal milk-cap (Lactarius) mushrooms.</title>
        <authorList>
            <consortium name="DOE Joint Genome Institute"/>
            <person name="Lebreton A."/>
            <person name="Tang N."/>
            <person name="Kuo A."/>
            <person name="LaButti K."/>
            <person name="Drula E."/>
            <person name="Barry K."/>
            <person name="Clum A."/>
            <person name="Lipzen A."/>
            <person name="Mousain D."/>
            <person name="Ng V."/>
            <person name="Wang R."/>
            <person name="Wang X."/>
            <person name="Dai Y."/>
            <person name="Henrissat B."/>
            <person name="Grigoriev I.V."/>
            <person name="Guerin-Laguette A."/>
            <person name="Yu F."/>
            <person name="Martin F.M."/>
        </authorList>
    </citation>
    <scope>NUCLEOTIDE SEQUENCE</scope>
    <source>
        <strain evidence="2">QP</strain>
    </source>
</reference>
<dbReference type="InterPro" id="IPR036291">
    <property type="entry name" value="NAD(P)-bd_dom_sf"/>
</dbReference>
<dbReference type="PANTHER" id="PTHR43544">
    <property type="entry name" value="SHORT-CHAIN DEHYDROGENASE/REDUCTASE"/>
    <property type="match status" value="1"/>
</dbReference>
<comment type="caution">
    <text evidence="2">The sequence shown here is derived from an EMBL/GenBank/DDBJ whole genome shotgun (WGS) entry which is preliminary data.</text>
</comment>
<gene>
    <name evidence="2" type="ORF">EDB92DRAFT_1833605</name>
</gene>
<dbReference type="GO" id="GO:0005737">
    <property type="term" value="C:cytoplasm"/>
    <property type="evidence" value="ECO:0007669"/>
    <property type="project" value="TreeGrafter"/>
</dbReference>
<dbReference type="Proteomes" id="UP001201163">
    <property type="component" value="Unassembled WGS sequence"/>
</dbReference>
<proteinExistence type="inferred from homology"/>
<dbReference type="Gene3D" id="3.40.50.720">
    <property type="entry name" value="NAD(P)-binding Rossmann-like Domain"/>
    <property type="match status" value="1"/>
</dbReference>
<sequence>MRPYPFAFVCPSTQGISLALTRHLLLSTHLPVYATYRSGSSNEVARKILSPLKDMDESRLTLIPLDLTREDTIKAAAQQLANSLPKDRDPYLHTAFMTGGVLHTERKPTDLDADIIKEMFGINVISHLLLIKHFARFLPKPRSMTQGAEGTSLAKWVHIGARLGSVTDNQRGGWYSYRASKAALNQVIKTFDLHLQQTHSQAICVGIHPGTVKTNLSKPFWNSAAKMNLIEPEFSARRIVQVVENLNTTSRGKVWDWCGKEVPP</sequence>